<organism evidence="4 5">
    <name type="scientific">Siphonobacter curvatus</name>
    <dbReference type="NCBI Taxonomy" id="2094562"/>
    <lineage>
        <taxon>Bacteria</taxon>
        <taxon>Pseudomonadati</taxon>
        <taxon>Bacteroidota</taxon>
        <taxon>Cytophagia</taxon>
        <taxon>Cytophagales</taxon>
        <taxon>Cytophagaceae</taxon>
        <taxon>Siphonobacter</taxon>
    </lineage>
</organism>
<dbReference type="InterPro" id="IPR028098">
    <property type="entry name" value="Glyco_trans_4-like_N"/>
</dbReference>
<comment type="caution">
    <text evidence="4">The sequence shown here is derived from an EMBL/GenBank/DDBJ whole genome shotgun (WGS) entry which is preliminary data.</text>
</comment>
<evidence type="ECO:0000313" key="5">
    <source>
        <dbReference type="Proteomes" id="UP000239590"/>
    </source>
</evidence>
<dbReference type="Pfam" id="PF00534">
    <property type="entry name" value="Glycos_transf_1"/>
    <property type="match status" value="1"/>
</dbReference>
<evidence type="ECO:0000259" key="3">
    <source>
        <dbReference type="Pfam" id="PF13439"/>
    </source>
</evidence>
<accession>A0A2S7IPX3</accession>
<gene>
    <name evidence="4" type="ORF">C5O19_09145</name>
</gene>
<keyword evidence="1" id="KW-0808">Transferase</keyword>
<dbReference type="RefSeq" id="WP_104711529.1">
    <property type="nucleotide sequence ID" value="NZ_PTRA01000001.1"/>
</dbReference>
<dbReference type="AlphaFoldDB" id="A0A2S7IPX3"/>
<dbReference type="EMBL" id="PTRA01000001">
    <property type="protein sequence ID" value="PQA59773.1"/>
    <property type="molecule type" value="Genomic_DNA"/>
</dbReference>
<dbReference type="Proteomes" id="UP000239590">
    <property type="component" value="Unassembled WGS sequence"/>
</dbReference>
<dbReference type="CDD" id="cd03809">
    <property type="entry name" value="GT4_MtfB-like"/>
    <property type="match status" value="1"/>
</dbReference>
<evidence type="ECO:0000313" key="4">
    <source>
        <dbReference type="EMBL" id="PQA59773.1"/>
    </source>
</evidence>
<evidence type="ECO:0000259" key="2">
    <source>
        <dbReference type="Pfam" id="PF00534"/>
    </source>
</evidence>
<reference evidence="5" key="1">
    <citation type="submission" date="2018-02" db="EMBL/GenBank/DDBJ databases">
        <title>Genome sequencing of Solimonas sp. HR-BB.</title>
        <authorList>
            <person name="Lee Y."/>
            <person name="Jeon C.O."/>
        </authorList>
    </citation>
    <scope>NUCLEOTIDE SEQUENCE [LARGE SCALE GENOMIC DNA]</scope>
    <source>
        <strain evidence="5">HR-U</strain>
    </source>
</reference>
<evidence type="ECO:0000256" key="1">
    <source>
        <dbReference type="ARBA" id="ARBA00022679"/>
    </source>
</evidence>
<feature type="domain" description="Glycosyl transferase family 1" evidence="2">
    <location>
        <begin position="197"/>
        <end position="349"/>
    </location>
</feature>
<evidence type="ECO:0008006" key="6">
    <source>
        <dbReference type="Google" id="ProtNLM"/>
    </source>
</evidence>
<proteinExistence type="predicted"/>
<dbReference type="GO" id="GO:0016757">
    <property type="term" value="F:glycosyltransferase activity"/>
    <property type="evidence" value="ECO:0007669"/>
    <property type="project" value="InterPro"/>
</dbReference>
<dbReference type="GO" id="GO:0009103">
    <property type="term" value="P:lipopolysaccharide biosynthetic process"/>
    <property type="evidence" value="ECO:0007669"/>
    <property type="project" value="TreeGrafter"/>
</dbReference>
<sequence length="371" mass="42518">MKIGIEAQRLFDPQKHGSDFVALDLIHALQKIDRRNEYFIFARPDADRDCLAEAPNFHVVEIPGYNYLHWEQVQLPRYMRRFQIHVLHSTANTAPVRREVPLILNLHHINFMEDRRKTETRFQQLSNRYRRWIVPRVVDQAERVITVSEDEKQRILQKFPKVKSECVQVVYNGVNEAFQTVVPERQQYVQTRYRLPQSYVLGLGSTDPKKNLTGLLEAFSQLAEAFPEVSLVLLDTPESLLNAALGSQVRLRSRITALENVAHEDIPALYQLASVMIYPSLRESFSAPALEALAAGVPLICSDLPSLREVVGSAAQYIQPQAPDSIAQALAALLSDEKLRHQLVEDGKKAVHPFTWERTARQMIQIYESFK</sequence>
<name>A0A2S7IPX3_9BACT</name>
<feature type="domain" description="Glycosyltransferase subfamily 4-like N-terminal" evidence="3">
    <location>
        <begin position="20"/>
        <end position="176"/>
    </location>
</feature>
<protein>
    <recommendedName>
        <fullName evidence="6">Glycosyltransferase family 1 protein</fullName>
    </recommendedName>
</protein>
<dbReference type="SUPFAM" id="SSF53756">
    <property type="entry name" value="UDP-Glycosyltransferase/glycogen phosphorylase"/>
    <property type="match status" value="1"/>
</dbReference>
<dbReference type="PANTHER" id="PTHR46401:SF2">
    <property type="entry name" value="GLYCOSYLTRANSFERASE WBBK-RELATED"/>
    <property type="match status" value="1"/>
</dbReference>
<dbReference type="OrthoDB" id="9801609at2"/>
<dbReference type="PANTHER" id="PTHR46401">
    <property type="entry name" value="GLYCOSYLTRANSFERASE WBBK-RELATED"/>
    <property type="match status" value="1"/>
</dbReference>
<dbReference type="Gene3D" id="3.40.50.2000">
    <property type="entry name" value="Glycogen Phosphorylase B"/>
    <property type="match status" value="2"/>
</dbReference>
<keyword evidence="5" id="KW-1185">Reference proteome</keyword>
<dbReference type="InterPro" id="IPR001296">
    <property type="entry name" value="Glyco_trans_1"/>
</dbReference>
<dbReference type="Pfam" id="PF13439">
    <property type="entry name" value="Glyco_transf_4"/>
    <property type="match status" value="1"/>
</dbReference>